<dbReference type="AlphaFoldDB" id="A0AAV9Q364"/>
<accession>A0AAV9Q364</accession>
<dbReference type="PANTHER" id="PTHR37535">
    <property type="entry name" value="FLUG DOMAIN PROTEIN"/>
    <property type="match status" value="1"/>
</dbReference>
<keyword evidence="3" id="KW-1185">Reference proteome</keyword>
<proteinExistence type="predicted"/>
<evidence type="ECO:0000256" key="1">
    <source>
        <dbReference type="SAM" id="MobiDB-lite"/>
    </source>
</evidence>
<reference evidence="2 3" key="1">
    <citation type="submission" date="2023-06" db="EMBL/GenBank/DDBJ databases">
        <title>Black Yeasts Isolated from many extreme environments.</title>
        <authorList>
            <person name="Coleine C."/>
            <person name="Stajich J.E."/>
            <person name="Selbmann L."/>
        </authorList>
    </citation>
    <scope>NUCLEOTIDE SEQUENCE [LARGE SCALE GENOMIC DNA]</scope>
    <source>
        <strain evidence="2 3">CCFEE 5887</strain>
    </source>
</reference>
<feature type="compositionally biased region" description="Basic and acidic residues" evidence="1">
    <location>
        <begin position="928"/>
        <end position="942"/>
    </location>
</feature>
<feature type="region of interest" description="Disordered" evidence="1">
    <location>
        <begin position="760"/>
        <end position="805"/>
    </location>
</feature>
<evidence type="ECO:0008006" key="4">
    <source>
        <dbReference type="Google" id="ProtNLM"/>
    </source>
</evidence>
<sequence length="971" mass="112001">MGGRLVARKRAEQDRLREKRNFSHWVTQATDKVVLKPIKPKTENSYNRMLDEWDTFSARRRRTTPFDLKTLKQFLKWYCDGRKGRIPDDGEDDGDEATGTEPRMTQDSVYTCWKSFMSAWQRRETTSFPKHVQTTIETLIYGGDNNWLNLRTVQRPARNFTLIDFRVCVGQLWGNDWHDFHCELYRVLLQLMKLLHVNTSARTAEYVMNLRYRDTAIYQVWFEDKSQPQIVIDLCRNHTKGLANLPRKQPEHLLYELVDQPFYYNTVAFFVSPILALGGLRDFETWQDICAIQKPGGRESVPLHYKEDFLNKPVFPRYASPWEPATSMVNALGHLGERAGFRDRPTPGAIRREGLLKVDMHGYSINERMRHADHINPNTYGGYYQSGISTVDGQATFFGLEKQGTKLHEMFRGFSIHRIHNYNPKLPQNLHAKLDRHVSETMKDPAFREESSGPGLGQKHYDKKRQHKANLLQRQRLSFFDDWTSPYPKLPYESDFQQTRKLMPERDQLASTLFMSGSLRDINGCRVIQDLVALCSSQNSDTFCYNLNGSRTECLTCGLARPSSNHNWWYHLYSCRKKQSAGDGRFSEFCFLCFLWLEDMESWHNHAYHHLVCVANLPLRCNLTIFRGNIIRPALCPNCLGNDILPPTERMRQFLNVTEWKAHVQRCYPRQGAPFECRHPRCREVSAFDQNRLFVEHRADLHQTPSPENDEAGRLEYADKPPYQAKLSTAIDGGHPIRRLEGRCGGDGFVIYSSMSMKEKIENRRTGKPRNPSEIPERTPVVSSASSQLHCSQSGATEVSNTDQASPALIDRTEKGANDNVQPPAYSKAWINDVQAPGSDEDRDSVDSTPGRSVARLFRQDISLLEAKSIDVRGGKRLFLAADADQQGTRKKRKCNITIEIPPRPTDWWVWEKLVSPTENRGSMTSLSRRDPTRKATPRKTEGANQNGRPERLKRPRGRPQGSRNKNRRSN</sequence>
<organism evidence="2 3">
    <name type="scientific">Vermiconidia calcicola</name>
    <dbReference type="NCBI Taxonomy" id="1690605"/>
    <lineage>
        <taxon>Eukaryota</taxon>
        <taxon>Fungi</taxon>
        <taxon>Dikarya</taxon>
        <taxon>Ascomycota</taxon>
        <taxon>Pezizomycotina</taxon>
        <taxon>Dothideomycetes</taxon>
        <taxon>Dothideomycetidae</taxon>
        <taxon>Mycosphaerellales</taxon>
        <taxon>Extremaceae</taxon>
        <taxon>Vermiconidia</taxon>
    </lineage>
</organism>
<feature type="compositionally biased region" description="Polar residues" evidence="1">
    <location>
        <begin position="795"/>
        <end position="805"/>
    </location>
</feature>
<comment type="caution">
    <text evidence="2">The sequence shown here is derived from an EMBL/GenBank/DDBJ whole genome shotgun (WGS) entry which is preliminary data.</text>
</comment>
<evidence type="ECO:0000313" key="3">
    <source>
        <dbReference type="Proteomes" id="UP001345827"/>
    </source>
</evidence>
<feature type="region of interest" description="Disordered" evidence="1">
    <location>
        <begin position="445"/>
        <end position="465"/>
    </location>
</feature>
<dbReference type="Proteomes" id="UP001345827">
    <property type="component" value="Unassembled WGS sequence"/>
</dbReference>
<dbReference type="InterPro" id="IPR021842">
    <property type="entry name" value="DUF3435"/>
</dbReference>
<feature type="region of interest" description="Disordered" evidence="1">
    <location>
        <begin position="833"/>
        <end position="852"/>
    </location>
</feature>
<protein>
    <recommendedName>
        <fullName evidence="4">C2H2-type domain-containing protein</fullName>
    </recommendedName>
</protein>
<feature type="compositionally biased region" description="Low complexity" evidence="1">
    <location>
        <begin position="783"/>
        <end position="794"/>
    </location>
</feature>
<gene>
    <name evidence="2" type="ORF">LTR25_006772</name>
</gene>
<evidence type="ECO:0000313" key="2">
    <source>
        <dbReference type="EMBL" id="KAK5534740.1"/>
    </source>
</evidence>
<dbReference type="EMBL" id="JAXLQG010000011">
    <property type="protein sequence ID" value="KAK5534740.1"/>
    <property type="molecule type" value="Genomic_DNA"/>
</dbReference>
<dbReference type="Pfam" id="PF11917">
    <property type="entry name" value="DUF3435"/>
    <property type="match status" value="1"/>
</dbReference>
<name>A0AAV9Q364_9PEZI</name>
<dbReference type="PANTHER" id="PTHR37535:SF3">
    <property type="entry name" value="FLUG DOMAIN-CONTAINING PROTEIN"/>
    <property type="match status" value="1"/>
</dbReference>
<feature type="region of interest" description="Disordered" evidence="1">
    <location>
        <begin position="919"/>
        <end position="971"/>
    </location>
</feature>